<dbReference type="EMBL" id="LN879502">
    <property type="protein sequence ID" value="CUI16719.1"/>
    <property type="molecule type" value="Genomic_DNA"/>
</dbReference>
<dbReference type="STRING" id="389348.PNK_1102"/>
<dbReference type="PATRIC" id="fig|389348.3.peg.1214"/>
<feature type="chain" id="PRO_5006860427" description="Outer membrane protein beta-barrel domain-containing protein" evidence="1">
    <location>
        <begin position="45"/>
        <end position="282"/>
    </location>
</feature>
<name>A0A0U5JEA7_9BACT</name>
<reference evidence="3" key="1">
    <citation type="submission" date="2015-09" db="EMBL/GenBank/DDBJ databases">
        <authorList>
            <person name="Bertelli C."/>
        </authorList>
    </citation>
    <scope>NUCLEOTIDE SEQUENCE [LARGE SCALE GENOMIC DNA]</scope>
    <source>
        <strain evidence="3">KNic</strain>
    </source>
</reference>
<evidence type="ECO:0000313" key="3">
    <source>
        <dbReference type="Proteomes" id="UP000069902"/>
    </source>
</evidence>
<sequence length="282" mass="33120">MALEDNERDRKNNLRLTTGFKMKSKTFSFSIFFCLISFFPSLYADCCSNGANQLFIGPEVYYVKRTKKAGAEQDGYLYGVRLGYERIKRYKLYVGLDFLYANGDLKGKVEDQRIKSSLTDINVEERIGYTFAAKCGWRPSFTPFIGVGRFWEKNEYKHPTPIRFHFHNRFLYIPVGFLSQIYVSSCFSVGLNFKARIILDGKNCVSNDPQFGKIHQCYDEKIQYRVELPLSYYSCWCNHEMAISLVPFYEYRHYGQRVNFPFDFIETKFNLYGATLKAIYLF</sequence>
<feature type="signal peptide" evidence="1">
    <location>
        <begin position="1"/>
        <end position="44"/>
    </location>
</feature>
<keyword evidence="1" id="KW-0732">Signal</keyword>
<evidence type="ECO:0008006" key="4">
    <source>
        <dbReference type="Google" id="ProtNLM"/>
    </source>
</evidence>
<gene>
    <name evidence="2" type="ORF">PNK_1102</name>
</gene>
<organism evidence="2 3">
    <name type="scientific">Candidatus Protochlamydia naegleriophila</name>
    <dbReference type="NCBI Taxonomy" id="389348"/>
    <lineage>
        <taxon>Bacteria</taxon>
        <taxon>Pseudomonadati</taxon>
        <taxon>Chlamydiota</taxon>
        <taxon>Chlamydiia</taxon>
        <taxon>Parachlamydiales</taxon>
        <taxon>Parachlamydiaceae</taxon>
        <taxon>Candidatus Protochlamydia</taxon>
    </lineage>
</organism>
<dbReference type="Proteomes" id="UP000069902">
    <property type="component" value="Chromosome cPNK"/>
</dbReference>
<proteinExistence type="predicted"/>
<dbReference type="AlphaFoldDB" id="A0A0U5JEA7"/>
<evidence type="ECO:0000313" key="2">
    <source>
        <dbReference type="EMBL" id="CUI16719.1"/>
    </source>
</evidence>
<keyword evidence="3" id="KW-1185">Reference proteome</keyword>
<dbReference type="InParanoid" id="A0A0U5JEA7"/>
<evidence type="ECO:0000256" key="1">
    <source>
        <dbReference type="SAM" id="SignalP"/>
    </source>
</evidence>
<accession>A0A0U5JEA7</accession>
<dbReference type="KEGG" id="pnl:PNK_1102"/>
<protein>
    <recommendedName>
        <fullName evidence="4">Outer membrane protein beta-barrel domain-containing protein</fullName>
    </recommendedName>
</protein>